<dbReference type="RefSeq" id="WP_301569076.1">
    <property type="nucleotide sequence ID" value="NZ_JAPWIE010000001.1"/>
</dbReference>
<reference evidence="6" key="1">
    <citation type="submission" date="2022-12" db="EMBL/GenBank/DDBJ databases">
        <authorList>
            <person name="Krivoruchko A.V."/>
            <person name="Elkin A."/>
        </authorList>
    </citation>
    <scope>NUCLEOTIDE SEQUENCE</scope>
    <source>
        <strain evidence="6">IEGM 1388</strain>
    </source>
</reference>
<dbReference type="PANTHER" id="PTHR43201">
    <property type="entry name" value="ACYL-COA SYNTHETASE"/>
    <property type="match status" value="1"/>
</dbReference>
<dbReference type="InterPro" id="IPR020845">
    <property type="entry name" value="AMP-binding_CS"/>
</dbReference>
<keyword evidence="7" id="KW-1185">Reference proteome</keyword>
<organism evidence="6 7">
    <name type="scientific">Gordonia rubripertincta</name>
    <name type="common">Rhodococcus corallinus</name>
    <dbReference type="NCBI Taxonomy" id="36822"/>
    <lineage>
        <taxon>Bacteria</taxon>
        <taxon>Bacillati</taxon>
        <taxon>Actinomycetota</taxon>
        <taxon>Actinomycetes</taxon>
        <taxon>Mycobacteriales</taxon>
        <taxon>Gordoniaceae</taxon>
        <taxon>Gordonia</taxon>
    </lineage>
</organism>
<evidence type="ECO:0000256" key="3">
    <source>
        <dbReference type="SAM" id="MobiDB-lite"/>
    </source>
</evidence>
<dbReference type="InterPro" id="IPR000873">
    <property type="entry name" value="AMP-dep_synth/lig_dom"/>
</dbReference>
<evidence type="ECO:0000256" key="2">
    <source>
        <dbReference type="ARBA" id="ARBA00022598"/>
    </source>
</evidence>
<dbReference type="SUPFAM" id="SSF56801">
    <property type="entry name" value="Acetyl-CoA synthetase-like"/>
    <property type="match status" value="1"/>
</dbReference>
<evidence type="ECO:0000259" key="5">
    <source>
        <dbReference type="Pfam" id="PF13193"/>
    </source>
</evidence>
<dbReference type="PROSITE" id="PS00455">
    <property type="entry name" value="AMP_BINDING"/>
    <property type="match status" value="1"/>
</dbReference>
<dbReference type="Gene3D" id="3.40.50.12780">
    <property type="entry name" value="N-terminal domain of ligase-like"/>
    <property type="match status" value="1"/>
</dbReference>
<evidence type="ECO:0000313" key="6">
    <source>
        <dbReference type="EMBL" id="MCZ4548592.1"/>
    </source>
</evidence>
<feature type="domain" description="AMP-dependent synthetase/ligase" evidence="4">
    <location>
        <begin position="15"/>
        <end position="397"/>
    </location>
</feature>
<dbReference type="Pfam" id="PF00501">
    <property type="entry name" value="AMP-binding"/>
    <property type="match status" value="1"/>
</dbReference>
<sequence>MPDTVPWVSLPRMLRDQARHHSRSIAVSDAGVTISYAELHEQAKRFAQSLQLRGIEPGDRVGVWAPNCWQWVVAAFGIWDCGAVIVPLSTRAKGIETADVLRRTGCRALVMVDDFLGHSYSQMLDTEADHDSADRPFAAIPDLHTVICIAGPMDRPGGHTWNEFLALASQVSDEESESVALAVTSDDIFEILMTSGTTGEPKGVVLGGGQILQAYWHWSNICGLTAGDRMPVVSPFAHGFGINAGIIACVMRGATIVPIAVFDPDSTVDLIEREKLTVLAGPPNLFSRILSHPELPHRDTSTLRWAVIGAASVPEELVLSLRDRLGFERVTNAYGLIEGSVVTMTRAEDPVHVVAGTAGRPVDGMEIRLVNADGASVSPGDRGEVQIRGYGVMQRYWDAEQLTRDAFTKDGWLRTGDVGVLDDLGNLRLVGRTKEMFIVGGFNAYPAEIENLLMHNHSLSQAAVIGVPDDRLGEVPLAFVTVEDNAATESDITRWARQNLSNYKVPRRVVIIDAMPVTANGKIDKSRLRTMATNIQSPTRSSDRSPSQDTSGGLR</sequence>
<dbReference type="Gene3D" id="3.30.300.30">
    <property type="match status" value="1"/>
</dbReference>
<dbReference type="InterPro" id="IPR045851">
    <property type="entry name" value="AMP-bd_C_sf"/>
</dbReference>
<evidence type="ECO:0000256" key="1">
    <source>
        <dbReference type="ARBA" id="ARBA00006432"/>
    </source>
</evidence>
<accession>A0ABT4MNL7</accession>
<dbReference type="PANTHER" id="PTHR43201:SF5">
    <property type="entry name" value="MEDIUM-CHAIN ACYL-COA LIGASE ACSF2, MITOCHONDRIAL"/>
    <property type="match status" value="1"/>
</dbReference>
<dbReference type="EMBL" id="JAPWIE010000001">
    <property type="protein sequence ID" value="MCZ4548592.1"/>
    <property type="molecule type" value="Genomic_DNA"/>
</dbReference>
<comment type="caution">
    <text evidence="6">The sequence shown here is derived from an EMBL/GenBank/DDBJ whole genome shotgun (WGS) entry which is preliminary data.</text>
</comment>
<feature type="region of interest" description="Disordered" evidence="3">
    <location>
        <begin position="532"/>
        <end position="555"/>
    </location>
</feature>
<evidence type="ECO:0000313" key="7">
    <source>
        <dbReference type="Proteomes" id="UP001067235"/>
    </source>
</evidence>
<keyword evidence="2" id="KW-0436">Ligase</keyword>
<dbReference type="InterPro" id="IPR042099">
    <property type="entry name" value="ANL_N_sf"/>
</dbReference>
<dbReference type="Proteomes" id="UP001067235">
    <property type="component" value="Unassembled WGS sequence"/>
</dbReference>
<evidence type="ECO:0000259" key="4">
    <source>
        <dbReference type="Pfam" id="PF00501"/>
    </source>
</evidence>
<protein>
    <submittedName>
        <fullName evidence="6">AMP-binding protein</fullName>
    </submittedName>
</protein>
<dbReference type="InterPro" id="IPR025110">
    <property type="entry name" value="AMP-bd_C"/>
</dbReference>
<gene>
    <name evidence="6" type="ORF">O4213_01265</name>
</gene>
<comment type="similarity">
    <text evidence="1">Belongs to the ATP-dependent AMP-binding enzyme family.</text>
</comment>
<feature type="domain" description="AMP-binding enzyme C-terminal" evidence="5">
    <location>
        <begin position="448"/>
        <end position="522"/>
    </location>
</feature>
<name>A0ABT4MNL7_GORRU</name>
<dbReference type="Pfam" id="PF13193">
    <property type="entry name" value="AMP-binding_C"/>
    <property type="match status" value="1"/>
</dbReference>
<proteinExistence type="inferred from homology"/>